<name>A0A3D8Y9X2_9BACT</name>
<comment type="caution">
    <text evidence="1">The sequence shown here is derived from an EMBL/GenBank/DDBJ whole genome shotgun (WGS) entry which is preliminary data.</text>
</comment>
<organism evidence="1 2">
    <name type="scientific">Dyadobacter luteus</name>
    <dbReference type="NCBI Taxonomy" id="2259619"/>
    <lineage>
        <taxon>Bacteria</taxon>
        <taxon>Pseudomonadati</taxon>
        <taxon>Bacteroidota</taxon>
        <taxon>Cytophagia</taxon>
        <taxon>Cytophagales</taxon>
        <taxon>Spirosomataceae</taxon>
        <taxon>Dyadobacter</taxon>
    </lineage>
</organism>
<dbReference type="AlphaFoldDB" id="A0A3D8Y9X2"/>
<evidence type="ECO:0000313" key="2">
    <source>
        <dbReference type="Proteomes" id="UP000256373"/>
    </source>
</evidence>
<dbReference type="PROSITE" id="PS51257">
    <property type="entry name" value="PROKAR_LIPOPROTEIN"/>
    <property type="match status" value="1"/>
</dbReference>
<evidence type="ECO:0008006" key="3">
    <source>
        <dbReference type="Google" id="ProtNLM"/>
    </source>
</evidence>
<gene>
    <name evidence="1" type="ORF">DSL64_16255</name>
</gene>
<dbReference type="Proteomes" id="UP000256373">
    <property type="component" value="Unassembled WGS sequence"/>
</dbReference>
<sequence>MKRSFVLLFVVLFISCKKDSPDPTFPDAALYQTTVDGKVYTSYEYQNGLLVKQNQFGPCDTPHGMISYGYKAGKIQSEESAMKALYSSLPNAMCDPAGSYEKSWKNLEYDTQGRISKILLAKTSIEFEYKEGEVIKRYFQDGAATSRVHYQKYDNKGNLIEERTPDTVNGGVTHYEYDDHPNPLYLNKGMYAGSAFEGPNNPVKAFDAKKQLLWERKFTYTDKGLPAKCLESNGITYVYHYHYK</sequence>
<keyword evidence="2" id="KW-1185">Reference proteome</keyword>
<proteinExistence type="predicted"/>
<dbReference type="Gene3D" id="2.180.10.10">
    <property type="entry name" value="RHS repeat-associated core"/>
    <property type="match status" value="1"/>
</dbReference>
<dbReference type="EMBL" id="QNUL01000013">
    <property type="protein sequence ID" value="REA59867.1"/>
    <property type="molecule type" value="Genomic_DNA"/>
</dbReference>
<dbReference type="RefSeq" id="WP_115831972.1">
    <property type="nucleotide sequence ID" value="NZ_QNUL01000013.1"/>
</dbReference>
<protein>
    <recommendedName>
        <fullName evidence="3">RHS repeat protein</fullName>
    </recommendedName>
</protein>
<reference evidence="1 2" key="1">
    <citation type="submission" date="2018-07" db="EMBL/GenBank/DDBJ databases">
        <title>Dyadobacter roseus sp. nov., isolated from rose rhizosphere soil.</title>
        <authorList>
            <person name="Chen L."/>
        </authorList>
    </citation>
    <scope>NUCLEOTIDE SEQUENCE [LARGE SCALE GENOMIC DNA]</scope>
    <source>
        <strain evidence="1 2">RS19</strain>
    </source>
</reference>
<dbReference type="OrthoDB" id="943765at2"/>
<evidence type="ECO:0000313" key="1">
    <source>
        <dbReference type="EMBL" id="REA59867.1"/>
    </source>
</evidence>
<accession>A0A3D8Y9X2</accession>